<comment type="caution">
    <text evidence="2">The sequence shown here is derived from an EMBL/GenBank/DDBJ whole genome shotgun (WGS) entry which is preliminary data.</text>
</comment>
<feature type="non-terminal residue" evidence="2">
    <location>
        <position position="1"/>
    </location>
</feature>
<organism evidence="2">
    <name type="scientific">Tetraodon nigroviridis</name>
    <name type="common">Spotted green pufferfish</name>
    <name type="synonym">Chelonodon nigroviridis</name>
    <dbReference type="NCBI Taxonomy" id="99883"/>
    <lineage>
        <taxon>Eukaryota</taxon>
        <taxon>Metazoa</taxon>
        <taxon>Chordata</taxon>
        <taxon>Craniata</taxon>
        <taxon>Vertebrata</taxon>
        <taxon>Euteleostomi</taxon>
        <taxon>Actinopterygii</taxon>
        <taxon>Neopterygii</taxon>
        <taxon>Teleostei</taxon>
        <taxon>Neoteleostei</taxon>
        <taxon>Acanthomorphata</taxon>
        <taxon>Eupercaria</taxon>
        <taxon>Tetraodontiformes</taxon>
        <taxon>Tetradontoidea</taxon>
        <taxon>Tetraodontidae</taxon>
        <taxon>Tetraodon</taxon>
    </lineage>
</organism>
<sequence>IDQQLLRSQHGESTRRCGRWHKGEEITWISEQLAQCVAQRERRQQERGDKAGSVARSSAAATRSTSSSSSSSFRGLTD</sequence>
<accession>Q4SUL1</accession>
<evidence type="ECO:0000256" key="1">
    <source>
        <dbReference type="SAM" id="MobiDB-lite"/>
    </source>
</evidence>
<proteinExistence type="predicted"/>
<feature type="region of interest" description="Disordered" evidence="1">
    <location>
        <begin position="40"/>
        <end position="78"/>
    </location>
</feature>
<dbReference type="KEGG" id="tng:GSTEN00012412G001"/>
<dbReference type="EMBL" id="CAAE01013878">
    <property type="protein sequence ID" value="CAF95671.1"/>
    <property type="molecule type" value="Genomic_DNA"/>
</dbReference>
<reference evidence="2" key="1">
    <citation type="journal article" date="2004" name="Nature">
        <title>Genome duplication in the teleost fish Tetraodon nigroviridis reveals the early vertebrate proto-karyotype.</title>
        <authorList>
            <person name="Jaillon O."/>
            <person name="Aury J.-M."/>
            <person name="Brunet F."/>
            <person name="Petit J.-L."/>
            <person name="Stange-Thomann N."/>
            <person name="Mauceli E."/>
            <person name="Bouneau L."/>
            <person name="Fischer C."/>
            <person name="Ozouf-Costaz C."/>
            <person name="Bernot A."/>
            <person name="Nicaud S."/>
            <person name="Jaffe D."/>
            <person name="Fisher S."/>
            <person name="Lutfalla G."/>
            <person name="Dossat C."/>
            <person name="Segurens B."/>
            <person name="Dasilva C."/>
            <person name="Salanoubat M."/>
            <person name="Levy M."/>
            <person name="Boudet N."/>
            <person name="Castellano S."/>
            <person name="Anthouard V."/>
            <person name="Jubin C."/>
            <person name="Castelli V."/>
            <person name="Katinka M."/>
            <person name="Vacherie B."/>
            <person name="Biemont C."/>
            <person name="Skalli Z."/>
            <person name="Cattolico L."/>
            <person name="Poulain J."/>
            <person name="De Berardinis V."/>
            <person name="Cruaud C."/>
            <person name="Duprat S."/>
            <person name="Brottier P."/>
            <person name="Coutanceau J.-P."/>
            <person name="Gouzy J."/>
            <person name="Parra G."/>
            <person name="Lardier G."/>
            <person name="Chapple C."/>
            <person name="McKernan K.J."/>
            <person name="McEwan P."/>
            <person name="Bosak S."/>
            <person name="Kellis M."/>
            <person name="Volff J.-N."/>
            <person name="Guigo R."/>
            <person name="Zody M.C."/>
            <person name="Mesirov J."/>
            <person name="Lindblad-Toh K."/>
            <person name="Birren B."/>
            <person name="Nusbaum C."/>
            <person name="Kahn D."/>
            <person name="Robinson-Rechavi M."/>
            <person name="Laudet V."/>
            <person name="Schachter V."/>
            <person name="Quetier F."/>
            <person name="Saurin W."/>
            <person name="Scarpelli C."/>
            <person name="Wincker P."/>
            <person name="Lander E.S."/>
            <person name="Weissenbach J."/>
            <person name="Roest Crollius H."/>
        </authorList>
    </citation>
    <scope>NUCLEOTIDE SEQUENCE [LARGE SCALE GENOMIC DNA]</scope>
</reference>
<name>Q4SUL1_TETNG</name>
<gene>
    <name evidence="2" type="ORF">GSTENG00012412001</name>
</gene>
<feature type="compositionally biased region" description="Basic and acidic residues" evidence="1">
    <location>
        <begin position="40"/>
        <end position="50"/>
    </location>
</feature>
<reference evidence="2" key="2">
    <citation type="submission" date="2004-02" db="EMBL/GenBank/DDBJ databases">
        <authorList>
            <consortium name="Genoscope"/>
            <consortium name="Whitehead Institute Centre for Genome Research"/>
        </authorList>
    </citation>
    <scope>NUCLEOTIDE SEQUENCE</scope>
</reference>
<protein>
    <submittedName>
        <fullName evidence="2">(spotted green pufferfish) hypothetical protein</fullName>
    </submittedName>
</protein>
<feature type="compositionally biased region" description="Low complexity" evidence="1">
    <location>
        <begin position="55"/>
        <end position="72"/>
    </location>
</feature>
<dbReference type="AlphaFoldDB" id="Q4SUL1"/>
<evidence type="ECO:0000313" key="2">
    <source>
        <dbReference type="EMBL" id="CAF95671.1"/>
    </source>
</evidence>